<proteinExistence type="predicted"/>
<accession>A0AAU9JMD5</accession>
<protein>
    <submittedName>
        <fullName evidence="2">Uncharacterized protein</fullName>
    </submittedName>
</protein>
<dbReference type="AlphaFoldDB" id="A0AAU9JMD5"/>
<organism evidence="2 3">
    <name type="scientific">Blepharisma stoltei</name>
    <dbReference type="NCBI Taxonomy" id="1481888"/>
    <lineage>
        <taxon>Eukaryota</taxon>
        <taxon>Sar</taxon>
        <taxon>Alveolata</taxon>
        <taxon>Ciliophora</taxon>
        <taxon>Postciliodesmatophora</taxon>
        <taxon>Heterotrichea</taxon>
        <taxon>Heterotrichida</taxon>
        <taxon>Blepharismidae</taxon>
        <taxon>Blepharisma</taxon>
    </lineage>
</organism>
<evidence type="ECO:0000256" key="1">
    <source>
        <dbReference type="SAM" id="MobiDB-lite"/>
    </source>
</evidence>
<dbReference type="EMBL" id="CAJZBQ010000036">
    <property type="protein sequence ID" value="CAG9324635.1"/>
    <property type="molecule type" value="Genomic_DNA"/>
</dbReference>
<keyword evidence="3" id="KW-1185">Reference proteome</keyword>
<gene>
    <name evidence="2" type="ORF">BSTOLATCC_MIC36421</name>
</gene>
<dbReference type="Proteomes" id="UP001162131">
    <property type="component" value="Unassembled WGS sequence"/>
</dbReference>
<feature type="compositionally biased region" description="Basic and acidic residues" evidence="1">
    <location>
        <begin position="363"/>
        <end position="380"/>
    </location>
</feature>
<name>A0AAU9JMD5_9CILI</name>
<evidence type="ECO:0000313" key="2">
    <source>
        <dbReference type="EMBL" id="CAG9324635.1"/>
    </source>
</evidence>
<sequence>MGKTKKKLKQKPKEPEKQSPLVLHMQEHNSELFKIYKSFQSHEDQVNLIDNAEQILQQTIDALELFSGDFPSLLNSFINLIHAQHPESQYQTYQEFLNLFAVLAVSNSLKSYKSIQIQRVFAETILKSIKEFKKLSHQFKEPEEAATIKNILEILNKRRETIKGNPNDNISFSFRKEISPQEAKGIQDLFDFYSKQHLMVGRSATFDYIGESIDIIDSGSFLYFAKCFGLFSDKKVEGKRFLTRKLVLDIFKSCAQLQKNMNFEGFKLALDEIAKLLFNKEYDKLLSVPCSGLGLDEKRIMLYEYIKCGDSKYVHQNCKPIGKTFCNSLDDGPRIPIDDPSRKYKFKPSEEVKEKLTLYRKEKEMKEKASKEKESPERVTKIVKRKPPQAPVERSLIEEPQRRKQDVLSMKDINNLSYQDIENTENLDELIAGSSSEEEY</sequence>
<feature type="region of interest" description="Disordered" evidence="1">
    <location>
        <begin position="363"/>
        <end position="404"/>
    </location>
</feature>
<feature type="region of interest" description="Disordered" evidence="1">
    <location>
        <begin position="1"/>
        <end position="20"/>
    </location>
</feature>
<reference evidence="2" key="1">
    <citation type="submission" date="2021-09" db="EMBL/GenBank/DDBJ databases">
        <authorList>
            <consortium name="AG Swart"/>
            <person name="Singh M."/>
            <person name="Singh A."/>
            <person name="Seah K."/>
            <person name="Emmerich C."/>
        </authorList>
    </citation>
    <scope>NUCLEOTIDE SEQUENCE</scope>
    <source>
        <strain evidence="2">ATCC30299</strain>
    </source>
</reference>
<feature type="compositionally biased region" description="Basic and acidic residues" evidence="1">
    <location>
        <begin position="395"/>
        <end position="404"/>
    </location>
</feature>
<comment type="caution">
    <text evidence="2">The sequence shown here is derived from an EMBL/GenBank/DDBJ whole genome shotgun (WGS) entry which is preliminary data.</text>
</comment>
<evidence type="ECO:0000313" key="3">
    <source>
        <dbReference type="Proteomes" id="UP001162131"/>
    </source>
</evidence>
<feature type="compositionally biased region" description="Basic residues" evidence="1">
    <location>
        <begin position="1"/>
        <end position="10"/>
    </location>
</feature>